<dbReference type="CDD" id="cd01146">
    <property type="entry name" value="FhuD"/>
    <property type="match status" value="1"/>
</dbReference>
<dbReference type="InterPro" id="IPR051313">
    <property type="entry name" value="Bact_iron-sidero_bind"/>
</dbReference>
<comment type="caution">
    <text evidence="7">The sequence shown here is derived from an EMBL/GenBank/DDBJ whole genome shotgun (WGS) entry which is preliminary data.</text>
</comment>
<accession>A0A371X9U3</accession>
<dbReference type="Gene3D" id="3.40.50.1980">
    <property type="entry name" value="Nitrogenase molybdenum iron protein domain"/>
    <property type="match status" value="2"/>
</dbReference>
<organism evidence="7 8">
    <name type="scientific">Fulvimarina endophytica</name>
    <dbReference type="NCBI Taxonomy" id="2293836"/>
    <lineage>
        <taxon>Bacteria</taxon>
        <taxon>Pseudomonadati</taxon>
        <taxon>Pseudomonadota</taxon>
        <taxon>Alphaproteobacteria</taxon>
        <taxon>Hyphomicrobiales</taxon>
        <taxon>Aurantimonadaceae</taxon>
        <taxon>Fulvimarina</taxon>
    </lineage>
</organism>
<keyword evidence="3" id="KW-0813">Transport</keyword>
<dbReference type="EMBL" id="QURL01000001">
    <property type="protein sequence ID" value="RFC66007.1"/>
    <property type="molecule type" value="Genomic_DNA"/>
</dbReference>
<dbReference type="InterPro" id="IPR002491">
    <property type="entry name" value="ABC_transptr_periplasmic_BD"/>
</dbReference>
<dbReference type="Proteomes" id="UP000264310">
    <property type="component" value="Unassembled WGS sequence"/>
</dbReference>
<evidence type="ECO:0000256" key="3">
    <source>
        <dbReference type="ARBA" id="ARBA00022448"/>
    </source>
</evidence>
<reference evidence="7 8" key="1">
    <citation type="submission" date="2018-08" db="EMBL/GenBank/DDBJ databases">
        <title>Fulvimarina sp. 85, whole genome shotgun sequence.</title>
        <authorList>
            <person name="Tuo L."/>
        </authorList>
    </citation>
    <scope>NUCLEOTIDE SEQUENCE [LARGE SCALE GENOMIC DNA]</scope>
    <source>
        <strain evidence="7 8">85</strain>
    </source>
</reference>
<dbReference type="Pfam" id="PF01497">
    <property type="entry name" value="Peripla_BP_2"/>
    <property type="match status" value="1"/>
</dbReference>
<keyword evidence="8" id="KW-1185">Reference proteome</keyword>
<dbReference type="SUPFAM" id="SSF53807">
    <property type="entry name" value="Helical backbone' metal receptor"/>
    <property type="match status" value="1"/>
</dbReference>
<evidence type="ECO:0000256" key="1">
    <source>
        <dbReference type="ARBA" id="ARBA00004196"/>
    </source>
</evidence>
<evidence type="ECO:0000313" key="7">
    <source>
        <dbReference type="EMBL" id="RFC66007.1"/>
    </source>
</evidence>
<name>A0A371X9U3_9HYPH</name>
<keyword evidence="4" id="KW-0408">Iron</keyword>
<evidence type="ECO:0000256" key="5">
    <source>
        <dbReference type="ARBA" id="ARBA00022729"/>
    </source>
</evidence>
<protein>
    <submittedName>
        <fullName evidence="7">Iron-siderophore ABC transporter substrate-binding protein</fullName>
    </submittedName>
</protein>
<sequence>MPDLVQDKRTRSIPCPRGIDRRAFIASLIATLSIGMARNAVADDAFPVTIDHAFGRTTIEREPERIVTLGWGGEDAVVALGKVPVAMTYYPYWQSGIAEWNEPRIGASKPVPLGGMIDFEMVALLKPDLILAVFSGVDELAYRRLSRIAPVVTFEKGPWLADWRAQMRLAGRALGRAELAAQLIARTEDVFRQLRRSYPILQGRSVAFMTNFPLQAGVDVYLKGDRRLSALEELGLLVPPAIRSLGKAGGGRYSVSLGMETLPDIDADVVVAWFQQGLDIALIQQPILKMLPAIREKRVVTLDTPGEIWSVLVPTAISIDRQFPHLAQRMAEVLENARK</sequence>
<evidence type="ECO:0000313" key="8">
    <source>
        <dbReference type="Proteomes" id="UP000264310"/>
    </source>
</evidence>
<dbReference type="PROSITE" id="PS50983">
    <property type="entry name" value="FE_B12_PBP"/>
    <property type="match status" value="1"/>
</dbReference>
<dbReference type="GO" id="GO:0030288">
    <property type="term" value="C:outer membrane-bounded periplasmic space"/>
    <property type="evidence" value="ECO:0007669"/>
    <property type="project" value="TreeGrafter"/>
</dbReference>
<dbReference type="GO" id="GO:1901678">
    <property type="term" value="P:iron coordination entity transport"/>
    <property type="evidence" value="ECO:0007669"/>
    <property type="project" value="UniProtKB-ARBA"/>
</dbReference>
<feature type="domain" description="Fe/B12 periplasmic-binding" evidence="6">
    <location>
        <begin position="65"/>
        <end position="338"/>
    </location>
</feature>
<dbReference type="PANTHER" id="PTHR30532:SF24">
    <property type="entry name" value="FERRIC ENTEROBACTIN-BINDING PERIPLASMIC PROTEIN FEPB"/>
    <property type="match status" value="1"/>
</dbReference>
<comment type="subcellular location">
    <subcellularLocation>
        <location evidence="1">Cell envelope</location>
    </subcellularLocation>
</comment>
<evidence type="ECO:0000256" key="4">
    <source>
        <dbReference type="ARBA" id="ARBA00022496"/>
    </source>
</evidence>
<keyword evidence="4" id="KW-0406">Ion transport</keyword>
<keyword evidence="4" id="KW-0410">Iron transport</keyword>
<dbReference type="AlphaFoldDB" id="A0A371X9U3"/>
<evidence type="ECO:0000259" key="6">
    <source>
        <dbReference type="PROSITE" id="PS50983"/>
    </source>
</evidence>
<proteinExistence type="inferred from homology"/>
<gene>
    <name evidence="7" type="ORF">DYI37_00545</name>
</gene>
<evidence type="ECO:0000256" key="2">
    <source>
        <dbReference type="ARBA" id="ARBA00008814"/>
    </source>
</evidence>
<comment type="similarity">
    <text evidence="2">Belongs to the bacterial solute-binding protein 8 family.</text>
</comment>
<dbReference type="PANTHER" id="PTHR30532">
    <property type="entry name" value="IRON III DICITRATE-BINDING PERIPLASMIC PROTEIN"/>
    <property type="match status" value="1"/>
</dbReference>
<keyword evidence="5" id="KW-0732">Signal</keyword>